<reference evidence="3 4" key="1">
    <citation type="journal article" date="2015" name="Genome Biol.">
        <title>Comparative genomics of Steinernema reveals deeply conserved gene regulatory networks.</title>
        <authorList>
            <person name="Dillman A.R."/>
            <person name="Macchietto M."/>
            <person name="Porter C.F."/>
            <person name="Rogers A."/>
            <person name="Williams B."/>
            <person name="Antoshechkin I."/>
            <person name="Lee M.M."/>
            <person name="Goodwin Z."/>
            <person name="Lu X."/>
            <person name="Lewis E.E."/>
            <person name="Goodrich-Blair H."/>
            <person name="Stock S.P."/>
            <person name="Adams B.J."/>
            <person name="Sternberg P.W."/>
            <person name="Mortazavi A."/>
        </authorList>
    </citation>
    <scope>NUCLEOTIDE SEQUENCE [LARGE SCALE GENOMIC DNA]</scope>
    <source>
        <strain evidence="3 4">ALL</strain>
    </source>
</reference>
<evidence type="ECO:0000256" key="2">
    <source>
        <dbReference type="SAM" id="SignalP"/>
    </source>
</evidence>
<comment type="caution">
    <text evidence="3">The sequence shown here is derived from an EMBL/GenBank/DDBJ whole genome shotgun (WGS) entry which is preliminary data.</text>
</comment>
<evidence type="ECO:0008006" key="5">
    <source>
        <dbReference type="Google" id="ProtNLM"/>
    </source>
</evidence>
<protein>
    <recommendedName>
        <fullName evidence="5">Secreted protein</fullName>
    </recommendedName>
</protein>
<proteinExistence type="predicted"/>
<organism evidence="3 4">
    <name type="scientific">Steinernema carpocapsae</name>
    <name type="common">Entomopathogenic nematode</name>
    <dbReference type="NCBI Taxonomy" id="34508"/>
    <lineage>
        <taxon>Eukaryota</taxon>
        <taxon>Metazoa</taxon>
        <taxon>Ecdysozoa</taxon>
        <taxon>Nematoda</taxon>
        <taxon>Chromadorea</taxon>
        <taxon>Rhabditida</taxon>
        <taxon>Tylenchina</taxon>
        <taxon>Panagrolaimomorpha</taxon>
        <taxon>Strongyloidoidea</taxon>
        <taxon>Steinernematidae</taxon>
        <taxon>Steinernema</taxon>
    </lineage>
</organism>
<keyword evidence="2" id="KW-0732">Signal</keyword>
<dbReference type="PANTHER" id="PTHR46901">
    <property type="entry name" value="GH04942P"/>
    <property type="match status" value="1"/>
</dbReference>
<evidence type="ECO:0000256" key="1">
    <source>
        <dbReference type="SAM" id="MobiDB-lite"/>
    </source>
</evidence>
<evidence type="ECO:0000313" key="3">
    <source>
        <dbReference type="EMBL" id="TMS34615.1"/>
    </source>
</evidence>
<dbReference type="PANTHER" id="PTHR46901:SF2">
    <property type="entry name" value="GH04942P"/>
    <property type="match status" value="1"/>
</dbReference>
<accession>A0A4U8UQF4</accession>
<dbReference type="EMBL" id="CM016762">
    <property type="protein sequence ID" value="TMS34615.1"/>
    <property type="molecule type" value="Genomic_DNA"/>
</dbReference>
<name>A0A4U8UQF4_STECR</name>
<dbReference type="EMBL" id="AZBU02000001">
    <property type="protein sequence ID" value="TMS34615.1"/>
    <property type="molecule type" value="Genomic_DNA"/>
</dbReference>
<gene>
    <name evidence="3" type="ORF">L596_002168</name>
</gene>
<dbReference type="STRING" id="34508.A0A4U8UQF4"/>
<sequence length="66" mass="7521">MRKKVPLFLLIFLITSTSAHVALTFPEARYPPLDFLDTARTVLPCGVPKSPHGEWPQTEKNESRRD</sequence>
<reference evidence="3 4" key="2">
    <citation type="journal article" date="2019" name="G3 (Bethesda)">
        <title>Hybrid Assembly of the Genome of the Entomopathogenic Nematode Steinernema carpocapsae Identifies the X-Chromosome.</title>
        <authorList>
            <person name="Serra L."/>
            <person name="Macchietto M."/>
            <person name="Macias-Munoz A."/>
            <person name="McGill C.J."/>
            <person name="Rodriguez I.M."/>
            <person name="Rodriguez B."/>
            <person name="Murad R."/>
            <person name="Mortazavi A."/>
        </authorList>
    </citation>
    <scope>NUCLEOTIDE SEQUENCE [LARGE SCALE GENOMIC DNA]</scope>
    <source>
        <strain evidence="3 4">ALL</strain>
    </source>
</reference>
<evidence type="ECO:0000313" key="4">
    <source>
        <dbReference type="Proteomes" id="UP000298663"/>
    </source>
</evidence>
<feature type="signal peptide" evidence="2">
    <location>
        <begin position="1"/>
        <end position="19"/>
    </location>
</feature>
<keyword evidence="4" id="KW-1185">Reference proteome</keyword>
<dbReference type="Proteomes" id="UP000298663">
    <property type="component" value="Chromosome X"/>
</dbReference>
<feature type="region of interest" description="Disordered" evidence="1">
    <location>
        <begin position="47"/>
        <end position="66"/>
    </location>
</feature>
<dbReference type="AlphaFoldDB" id="A0A4U8UQF4"/>
<feature type="compositionally biased region" description="Basic and acidic residues" evidence="1">
    <location>
        <begin position="57"/>
        <end position="66"/>
    </location>
</feature>
<feature type="chain" id="PRO_5020678853" description="Secreted protein" evidence="2">
    <location>
        <begin position="20"/>
        <end position="66"/>
    </location>
</feature>
<dbReference type="OrthoDB" id="188511at2759"/>